<keyword evidence="3" id="KW-0998">Cell outer membrane</keyword>
<gene>
    <name evidence="7" type="ORF">B5C34_07420</name>
</gene>
<dbReference type="PANTHER" id="PTHR30329:SF21">
    <property type="entry name" value="LIPOPROTEIN YIAD-RELATED"/>
    <property type="match status" value="1"/>
</dbReference>
<sequence length="224" mass="23831">MRGFALLLGSAILAGCTAPQAPAPRQTSPAPEAVPRTAERPSVTLPSRPPIGGYADRFDIIRNEGSIEPLPLNQVPGYLDLQQAQFERIGSRSDFSVGREEAALQLTMPGTAAFAVNSAVIGPVFRQTLDEIAKVLGTYQQSYVDVIGHTDSTGSDAVNLEVSQRRAASVANYLAARGVKRVRIATRGAGEREPVATNETEEGRALNRRVDIRIIPVTATGPAT</sequence>
<evidence type="ECO:0000313" key="8">
    <source>
        <dbReference type="Proteomes" id="UP000198462"/>
    </source>
</evidence>
<name>A0A219B4U6_9SPHN</name>
<evidence type="ECO:0000259" key="6">
    <source>
        <dbReference type="PROSITE" id="PS51123"/>
    </source>
</evidence>
<proteinExistence type="predicted"/>
<keyword evidence="8" id="KW-1185">Reference proteome</keyword>
<dbReference type="PROSITE" id="PS51123">
    <property type="entry name" value="OMPA_2"/>
    <property type="match status" value="1"/>
</dbReference>
<keyword evidence="2 4" id="KW-0472">Membrane</keyword>
<dbReference type="InterPro" id="IPR036737">
    <property type="entry name" value="OmpA-like_sf"/>
</dbReference>
<dbReference type="Gene3D" id="3.30.1330.60">
    <property type="entry name" value="OmpA-like domain"/>
    <property type="match status" value="1"/>
</dbReference>
<reference evidence="8" key="1">
    <citation type="submission" date="2017-05" db="EMBL/GenBank/DDBJ databases">
        <authorList>
            <person name="Lin X."/>
        </authorList>
    </citation>
    <scope>NUCLEOTIDE SEQUENCE [LARGE SCALE GENOMIC DNA]</scope>
    <source>
        <strain evidence="8">JLT2012</strain>
    </source>
</reference>
<dbReference type="RefSeq" id="WP_088712086.1">
    <property type="nucleotide sequence ID" value="NZ_NFZT01000001.1"/>
</dbReference>
<comment type="caution">
    <text evidence="7">The sequence shown here is derived from an EMBL/GenBank/DDBJ whole genome shotgun (WGS) entry which is preliminary data.</text>
</comment>
<dbReference type="EMBL" id="NFZT01000001">
    <property type="protein sequence ID" value="OWV33301.1"/>
    <property type="molecule type" value="Genomic_DNA"/>
</dbReference>
<evidence type="ECO:0000256" key="3">
    <source>
        <dbReference type="ARBA" id="ARBA00023237"/>
    </source>
</evidence>
<dbReference type="OrthoDB" id="9782229at2"/>
<dbReference type="PRINTS" id="PR01021">
    <property type="entry name" value="OMPADOMAIN"/>
</dbReference>
<accession>A0A219B4U6</accession>
<protein>
    <recommendedName>
        <fullName evidence="6">OmpA-like domain-containing protein</fullName>
    </recommendedName>
</protein>
<dbReference type="InterPro" id="IPR006665">
    <property type="entry name" value="OmpA-like"/>
</dbReference>
<dbReference type="SUPFAM" id="SSF103088">
    <property type="entry name" value="OmpA-like"/>
    <property type="match status" value="1"/>
</dbReference>
<evidence type="ECO:0000256" key="4">
    <source>
        <dbReference type="PROSITE-ProRule" id="PRU00473"/>
    </source>
</evidence>
<organism evidence="7 8">
    <name type="scientific">Pacificimonas flava</name>
    <dbReference type="NCBI Taxonomy" id="1234595"/>
    <lineage>
        <taxon>Bacteria</taxon>
        <taxon>Pseudomonadati</taxon>
        <taxon>Pseudomonadota</taxon>
        <taxon>Alphaproteobacteria</taxon>
        <taxon>Sphingomonadales</taxon>
        <taxon>Sphingosinicellaceae</taxon>
        <taxon>Pacificimonas</taxon>
    </lineage>
</organism>
<feature type="domain" description="OmpA-like" evidence="6">
    <location>
        <begin position="101"/>
        <end position="218"/>
    </location>
</feature>
<evidence type="ECO:0000256" key="1">
    <source>
        <dbReference type="ARBA" id="ARBA00004442"/>
    </source>
</evidence>
<evidence type="ECO:0000313" key="7">
    <source>
        <dbReference type="EMBL" id="OWV33301.1"/>
    </source>
</evidence>
<dbReference type="GO" id="GO:0009279">
    <property type="term" value="C:cell outer membrane"/>
    <property type="evidence" value="ECO:0007669"/>
    <property type="project" value="UniProtKB-SubCell"/>
</dbReference>
<dbReference type="PROSITE" id="PS51257">
    <property type="entry name" value="PROKAR_LIPOPROTEIN"/>
    <property type="match status" value="1"/>
</dbReference>
<dbReference type="Pfam" id="PF00691">
    <property type="entry name" value="OmpA"/>
    <property type="match status" value="1"/>
</dbReference>
<dbReference type="CDD" id="cd07185">
    <property type="entry name" value="OmpA_C-like"/>
    <property type="match status" value="1"/>
</dbReference>
<feature type="region of interest" description="Disordered" evidence="5">
    <location>
        <begin position="19"/>
        <end position="51"/>
    </location>
</feature>
<dbReference type="Proteomes" id="UP000198462">
    <property type="component" value="Unassembled WGS sequence"/>
</dbReference>
<dbReference type="PANTHER" id="PTHR30329">
    <property type="entry name" value="STATOR ELEMENT OF FLAGELLAR MOTOR COMPLEX"/>
    <property type="match status" value="1"/>
</dbReference>
<dbReference type="InterPro" id="IPR050330">
    <property type="entry name" value="Bact_OuterMem_StrucFunc"/>
</dbReference>
<evidence type="ECO:0000256" key="5">
    <source>
        <dbReference type="SAM" id="MobiDB-lite"/>
    </source>
</evidence>
<evidence type="ECO:0000256" key="2">
    <source>
        <dbReference type="ARBA" id="ARBA00023136"/>
    </source>
</evidence>
<dbReference type="InterPro" id="IPR006664">
    <property type="entry name" value="OMP_bac"/>
</dbReference>
<dbReference type="AlphaFoldDB" id="A0A219B4U6"/>
<comment type="subcellular location">
    <subcellularLocation>
        <location evidence="1">Cell outer membrane</location>
    </subcellularLocation>
</comment>